<accession>A0A6J4NXZ5</accession>
<evidence type="ECO:0000313" key="1">
    <source>
        <dbReference type="EMBL" id="CAA9400674.1"/>
    </source>
</evidence>
<reference evidence="1" key="1">
    <citation type="submission" date="2020-02" db="EMBL/GenBank/DDBJ databases">
        <authorList>
            <person name="Meier V. D."/>
        </authorList>
    </citation>
    <scope>NUCLEOTIDE SEQUENCE</scope>
    <source>
        <strain evidence="1">AVDCRST_MAG03</strain>
    </source>
</reference>
<gene>
    <name evidence="1" type="ORF">AVDCRST_MAG03-1198</name>
</gene>
<sequence>MAVEDLRQSPMMGHMLDALENGEDIGHYGRLVFAMIGRHFVENEELVGLLSQDHDADEGEIRALVQQVQEKGYSPPRREKILEYQSQQDFPICPNPDDPDACNPYQELQFPDEVYESIQEYQEKRQSS</sequence>
<proteinExistence type="predicted"/>
<dbReference type="EMBL" id="CADCUT010000068">
    <property type="protein sequence ID" value="CAA9400674.1"/>
    <property type="molecule type" value="Genomic_DNA"/>
</dbReference>
<organism evidence="1">
    <name type="scientific">uncultured Rubrobacteraceae bacterium</name>
    <dbReference type="NCBI Taxonomy" id="349277"/>
    <lineage>
        <taxon>Bacteria</taxon>
        <taxon>Bacillati</taxon>
        <taxon>Actinomycetota</taxon>
        <taxon>Rubrobacteria</taxon>
        <taxon>Rubrobacterales</taxon>
        <taxon>Rubrobacteraceae</taxon>
        <taxon>environmental samples</taxon>
    </lineage>
</organism>
<dbReference type="AlphaFoldDB" id="A0A6J4NXZ5"/>
<name>A0A6J4NXZ5_9ACTN</name>
<protein>
    <submittedName>
        <fullName evidence="1">Uncharacterized protein</fullName>
    </submittedName>
</protein>